<dbReference type="RefSeq" id="WP_041055139.1">
    <property type="nucleotide sequence ID" value="NZ_JXRR01000008.1"/>
</dbReference>
<dbReference type="Gene3D" id="3.10.20.30">
    <property type="match status" value="1"/>
</dbReference>
<dbReference type="InterPro" id="IPR016155">
    <property type="entry name" value="Mopterin_synth/thiamin_S_b"/>
</dbReference>
<organism evidence="1 2">
    <name type="scientific">Jeotgalibacillus campisalis</name>
    <dbReference type="NCBI Taxonomy" id="220754"/>
    <lineage>
        <taxon>Bacteria</taxon>
        <taxon>Bacillati</taxon>
        <taxon>Bacillota</taxon>
        <taxon>Bacilli</taxon>
        <taxon>Bacillales</taxon>
        <taxon>Caryophanaceae</taxon>
        <taxon>Jeotgalibacillus</taxon>
    </lineage>
</organism>
<dbReference type="InterPro" id="IPR003749">
    <property type="entry name" value="ThiS/MoaD-like"/>
</dbReference>
<name>A0A0C2W2R2_9BACL</name>
<dbReference type="NCBIfam" id="TIGR01683">
    <property type="entry name" value="thiS"/>
    <property type="match status" value="1"/>
</dbReference>
<sequence>MKLMINGETVDVPDNISVVEELLHHYELKDRVVMVELNKEVIDHADHKTQTIGENDRLQLVQFVGGG</sequence>
<dbReference type="Proteomes" id="UP000031972">
    <property type="component" value="Unassembled WGS sequence"/>
</dbReference>
<reference evidence="1 2" key="1">
    <citation type="submission" date="2015-01" db="EMBL/GenBank/DDBJ databases">
        <title>Jeotgalibacillus campisalis genome sequencing.</title>
        <authorList>
            <person name="Goh K.M."/>
            <person name="Chan K.-G."/>
            <person name="Yaakop A.S."/>
            <person name="Ee R."/>
            <person name="Gan H.M."/>
            <person name="Chan C.S."/>
        </authorList>
    </citation>
    <scope>NUCLEOTIDE SEQUENCE [LARGE SCALE GENOMIC DNA]</scope>
    <source>
        <strain evidence="1 2">SF-57</strain>
    </source>
</reference>
<keyword evidence="2" id="KW-1185">Reference proteome</keyword>
<comment type="caution">
    <text evidence="1">The sequence shown here is derived from an EMBL/GenBank/DDBJ whole genome shotgun (WGS) entry which is preliminary data.</text>
</comment>
<dbReference type="AlphaFoldDB" id="A0A0C2W2R2"/>
<dbReference type="Pfam" id="PF02597">
    <property type="entry name" value="ThiS"/>
    <property type="match status" value="1"/>
</dbReference>
<gene>
    <name evidence="1" type="ORF">KR50_07920</name>
</gene>
<dbReference type="SUPFAM" id="SSF54285">
    <property type="entry name" value="MoaD/ThiS"/>
    <property type="match status" value="1"/>
</dbReference>
<dbReference type="InterPro" id="IPR012675">
    <property type="entry name" value="Beta-grasp_dom_sf"/>
</dbReference>
<accession>A0A0C2W2R2</accession>
<evidence type="ECO:0008006" key="3">
    <source>
        <dbReference type="Google" id="ProtNLM"/>
    </source>
</evidence>
<dbReference type="CDD" id="cd00565">
    <property type="entry name" value="Ubl_ThiS"/>
    <property type="match status" value="1"/>
</dbReference>
<dbReference type="EMBL" id="JXRR01000008">
    <property type="protein sequence ID" value="KIL50911.1"/>
    <property type="molecule type" value="Genomic_DNA"/>
</dbReference>
<dbReference type="PANTHER" id="PTHR34472">
    <property type="entry name" value="SULFUR CARRIER PROTEIN THIS"/>
    <property type="match status" value="1"/>
</dbReference>
<proteinExistence type="predicted"/>
<evidence type="ECO:0000313" key="2">
    <source>
        <dbReference type="Proteomes" id="UP000031972"/>
    </source>
</evidence>
<evidence type="ECO:0000313" key="1">
    <source>
        <dbReference type="EMBL" id="KIL50911.1"/>
    </source>
</evidence>
<dbReference type="PATRIC" id="fig|220754.4.peg.812"/>
<protein>
    <recommendedName>
        <fullName evidence="3">Sulfur carrier protein ThiS</fullName>
    </recommendedName>
</protein>
<dbReference type="PANTHER" id="PTHR34472:SF1">
    <property type="entry name" value="SULFUR CARRIER PROTEIN THIS"/>
    <property type="match status" value="1"/>
</dbReference>
<dbReference type="InterPro" id="IPR010035">
    <property type="entry name" value="Thi_S"/>
</dbReference>